<dbReference type="NCBIfam" id="TIGR00229">
    <property type="entry name" value="sensory_box"/>
    <property type="match status" value="1"/>
</dbReference>
<feature type="domain" description="Histidine kinase" evidence="9">
    <location>
        <begin position="196"/>
        <end position="401"/>
    </location>
</feature>
<dbReference type="InterPro" id="IPR050736">
    <property type="entry name" value="Sensor_HK_Regulatory"/>
</dbReference>
<keyword evidence="6" id="KW-0418">Kinase</keyword>
<dbReference type="InterPro" id="IPR003594">
    <property type="entry name" value="HATPase_dom"/>
</dbReference>
<dbReference type="InterPro" id="IPR036890">
    <property type="entry name" value="HATPase_C_sf"/>
</dbReference>
<keyword evidence="4" id="KW-0597">Phosphoprotein</keyword>
<dbReference type="InterPro" id="IPR004358">
    <property type="entry name" value="Sig_transdc_His_kin-like_C"/>
</dbReference>
<dbReference type="Pfam" id="PF08448">
    <property type="entry name" value="PAS_4"/>
    <property type="match status" value="1"/>
</dbReference>
<dbReference type="Pfam" id="PF02518">
    <property type="entry name" value="HATPase_c"/>
    <property type="match status" value="1"/>
</dbReference>
<dbReference type="PROSITE" id="PS50109">
    <property type="entry name" value="HIS_KIN"/>
    <property type="match status" value="1"/>
</dbReference>
<dbReference type="EC" id="2.7.13.3" evidence="3"/>
<dbReference type="InterPro" id="IPR036097">
    <property type="entry name" value="HisK_dim/P_sf"/>
</dbReference>
<dbReference type="InterPro" id="IPR003661">
    <property type="entry name" value="HisK_dim/P_dom"/>
</dbReference>
<dbReference type="Pfam" id="PF00512">
    <property type="entry name" value="HisKA"/>
    <property type="match status" value="1"/>
</dbReference>
<feature type="region of interest" description="Disordered" evidence="8">
    <location>
        <begin position="385"/>
        <end position="412"/>
    </location>
</feature>
<evidence type="ECO:0000256" key="7">
    <source>
        <dbReference type="ARBA" id="ARBA00023012"/>
    </source>
</evidence>
<dbReference type="Gene3D" id="1.10.287.130">
    <property type="match status" value="1"/>
</dbReference>
<keyword evidence="5" id="KW-0808">Transferase</keyword>
<comment type="subcellular location">
    <subcellularLocation>
        <location evidence="2">Cell membrane</location>
    </subcellularLocation>
</comment>
<evidence type="ECO:0000256" key="1">
    <source>
        <dbReference type="ARBA" id="ARBA00000085"/>
    </source>
</evidence>
<dbReference type="Proteomes" id="UP001501231">
    <property type="component" value="Unassembled WGS sequence"/>
</dbReference>
<evidence type="ECO:0000313" key="10">
    <source>
        <dbReference type="EMBL" id="GAA2437174.1"/>
    </source>
</evidence>
<evidence type="ECO:0000256" key="4">
    <source>
        <dbReference type="ARBA" id="ARBA00022553"/>
    </source>
</evidence>
<dbReference type="EMBL" id="BAAARW010000022">
    <property type="protein sequence ID" value="GAA2437174.1"/>
    <property type="molecule type" value="Genomic_DNA"/>
</dbReference>
<dbReference type="SMART" id="SM00387">
    <property type="entry name" value="HATPase_c"/>
    <property type="match status" value="1"/>
</dbReference>
<dbReference type="CDD" id="cd00075">
    <property type="entry name" value="HATPase"/>
    <property type="match status" value="1"/>
</dbReference>
<comment type="catalytic activity">
    <reaction evidence="1">
        <text>ATP + protein L-histidine = ADP + protein N-phospho-L-histidine.</text>
        <dbReference type="EC" id="2.7.13.3"/>
    </reaction>
</comment>
<dbReference type="CDD" id="cd00130">
    <property type="entry name" value="PAS"/>
    <property type="match status" value="1"/>
</dbReference>
<evidence type="ECO:0000256" key="8">
    <source>
        <dbReference type="SAM" id="MobiDB-lite"/>
    </source>
</evidence>
<keyword evidence="7" id="KW-0902">Two-component regulatory system</keyword>
<dbReference type="InterPro" id="IPR013656">
    <property type="entry name" value="PAS_4"/>
</dbReference>
<dbReference type="SMART" id="SM00388">
    <property type="entry name" value="HisKA"/>
    <property type="match status" value="1"/>
</dbReference>
<keyword evidence="11" id="KW-1185">Reference proteome</keyword>
<evidence type="ECO:0000259" key="9">
    <source>
        <dbReference type="PROSITE" id="PS50109"/>
    </source>
</evidence>
<dbReference type="SUPFAM" id="SSF55785">
    <property type="entry name" value="PYP-like sensor domain (PAS domain)"/>
    <property type="match status" value="1"/>
</dbReference>
<dbReference type="CDD" id="cd00082">
    <property type="entry name" value="HisKA"/>
    <property type="match status" value="1"/>
</dbReference>
<dbReference type="PRINTS" id="PR00344">
    <property type="entry name" value="BCTRLSENSOR"/>
</dbReference>
<comment type="caution">
    <text evidence="10">The sequence shown here is derived from an EMBL/GenBank/DDBJ whole genome shotgun (WGS) entry which is preliminary data.</text>
</comment>
<name>A0ABP5WVI8_9ACTN</name>
<dbReference type="InterPro" id="IPR000014">
    <property type="entry name" value="PAS"/>
</dbReference>
<protein>
    <recommendedName>
        <fullName evidence="3">histidine kinase</fullName>
        <ecNumber evidence="3">2.7.13.3</ecNumber>
    </recommendedName>
</protein>
<dbReference type="InterPro" id="IPR035965">
    <property type="entry name" value="PAS-like_dom_sf"/>
</dbReference>
<dbReference type="Gene3D" id="3.30.565.10">
    <property type="entry name" value="Histidine kinase-like ATPase, C-terminal domain"/>
    <property type="match status" value="1"/>
</dbReference>
<dbReference type="Gene3D" id="3.30.450.20">
    <property type="entry name" value="PAS domain"/>
    <property type="match status" value="1"/>
</dbReference>
<organism evidence="10 11">
    <name type="scientific">Actinomadura vinacea</name>
    <dbReference type="NCBI Taxonomy" id="115336"/>
    <lineage>
        <taxon>Bacteria</taxon>
        <taxon>Bacillati</taxon>
        <taxon>Actinomycetota</taxon>
        <taxon>Actinomycetes</taxon>
        <taxon>Streptosporangiales</taxon>
        <taxon>Thermomonosporaceae</taxon>
        <taxon>Actinomadura</taxon>
    </lineage>
</organism>
<gene>
    <name evidence="10" type="ORF">GCM10010191_59980</name>
</gene>
<accession>A0ABP5WVI8</accession>
<dbReference type="SUPFAM" id="SSF47384">
    <property type="entry name" value="Homodimeric domain of signal transducing histidine kinase"/>
    <property type="match status" value="1"/>
</dbReference>
<evidence type="ECO:0000256" key="6">
    <source>
        <dbReference type="ARBA" id="ARBA00022777"/>
    </source>
</evidence>
<dbReference type="RefSeq" id="WP_344593425.1">
    <property type="nucleotide sequence ID" value="NZ_BAAARW010000022.1"/>
</dbReference>
<evidence type="ECO:0000313" key="11">
    <source>
        <dbReference type="Proteomes" id="UP001501231"/>
    </source>
</evidence>
<reference evidence="11" key="1">
    <citation type="journal article" date="2019" name="Int. J. Syst. Evol. Microbiol.">
        <title>The Global Catalogue of Microorganisms (GCM) 10K type strain sequencing project: providing services to taxonomists for standard genome sequencing and annotation.</title>
        <authorList>
            <consortium name="The Broad Institute Genomics Platform"/>
            <consortium name="The Broad Institute Genome Sequencing Center for Infectious Disease"/>
            <person name="Wu L."/>
            <person name="Ma J."/>
        </authorList>
    </citation>
    <scope>NUCLEOTIDE SEQUENCE [LARGE SCALE GENOMIC DNA]</scope>
    <source>
        <strain evidence="11">JCM 3325</strain>
    </source>
</reference>
<dbReference type="PANTHER" id="PTHR43711">
    <property type="entry name" value="TWO-COMPONENT HISTIDINE KINASE"/>
    <property type="match status" value="1"/>
</dbReference>
<dbReference type="SUPFAM" id="SSF55874">
    <property type="entry name" value="ATPase domain of HSP90 chaperone/DNA topoisomerase II/histidine kinase"/>
    <property type="match status" value="1"/>
</dbReference>
<proteinExistence type="predicted"/>
<dbReference type="PANTHER" id="PTHR43711:SF32">
    <property type="entry name" value="SENSOR-TYPE HISTIDINE KINASE PRRB"/>
    <property type="match status" value="1"/>
</dbReference>
<sequence length="412" mass="45062">MVGVDYSAVFEAMPVACAILTPNLEFAATNCAYERLLGRSREQMVGRDAFLTFPEDPAARGTSEIRASLEQVLATGEPDMVTLQRYDIEMPGQPGELQERYWNVVNSPVLGPDGEVKLIVNRVEEVTSFIETLRRAEAHGQETVSVGVKAIEAELFVRARELQDVNLQLRRAQVRERKVAAQLREALLHQQQAVADTSHDLRGPLTGLQTRLQLALSDPEVDSRHVLHAALHDADQLGDIVADLLELARLEADVPILTEPVDLARLVEQNLADHHPSVTVTVRLEPGVVVDGSPVRLSRLLGNLLTNAERHARTYAEVSLASRGGEAVLEVADDGPGIPAAEREAVFQRFYRRADARRSDPEGTGLGLPIARQIAQAHGGTLRIVDQPSGTRMSVRLPLRPTEQAPGEHAPS</sequence>
<dbReference type="InterPro" id="IPR005467">
    <property type="entry name" value="His_kinase_dom"/>
</dbReference>
<evidence type="ECO:0000256" key="5">
    <source>
        <dbReference type="ARBA" id="ARBA00022679"/>
    </source>
</evidence>
<evidence type="ECO:0000256" key="3">
    <source>
        <dbReference type="ARBA" id="ARBA00012438"/>
    </source>
</evidence>
<evidence type="ECO:0000256" key="2">
    <source>
        <dbReference type="ARBA" id="ARBA00004236"/>
    </source>
</evidence>